<organism evidence="14 15">
    <name type="scientific">Blomia tropicalis</name>
    <name type="common">Mite</name>
    <dbReference type="NCBI Taxonomy" id="40697"/>
    <lineage>
        <taxon>Eukaryota</taxon>
        <taxon>Metazoa</taxon>
        <taxon>Ecdysozoa</taxon>
        <taxon>Arthropoda</taxon>
        <taxon>Chelicerata</taxon>
        <taxon>Arachnida</taxon>
        <taxon>Acari</taxon>
        <taxon>Acariformes</taxon>
        <taxon>Sarcoptiformes</taxon>
        <taxon>Astigmata</taxon>
        <taxon>Glycyphagoidea</taxon>
        <taxon>Echimyopodidae</taxon>
        <taxon>Blomia</taxon>
    </lineage>
</organism>
<dbReference type="Gene3D" id="3.10.580.10">
    <property type="entry name" value="CBS-domain"/>
    <property type="match status" value="1"/>
</dbReference>
<comment type="similarity">
    <text evidence="2">Belongs to the ACDP family.</text>
</comment>
<proteinExistence type="inferred from homology"/>
<dbReference type="InterPro" id="IPR044751">
    <property type="entry name" value="Ion_transp-like_CBS"/>
</dbReference>
<gene>
    <name evidence="14" type="ORF">RDWZM_000545</name>
</gene>
<evidence type="ECO:0000256" key="9">
    <source>
        <dbReference type="PROSITE-ProRule" id="PRU01193"/>
    </source>
</evidence>
<dbReference type="PANTHER" id="PTHR12064:SF94">
    <property type="entry name" value="UNEXTENDED PROTEIN"/>
    <property type="match status" value="1"/>
</dbReference>
<comment type="subcellular location">
    <subcellularLocation>
        <location evidence="1">Basolateral cell membrane</location>
        <topology evidence="1">Multi-pass membrane protein</topology>
    </subcellularLocation>
</comment>
<dbReference type="GO" id="GO:0032026">
    <property type="term" value="P:response to magnesium ion"/>
    <property type="evidence" value="ECO:0007669"/>
    <property type="project" value="UniProtKB-ARBA"/>
</dbReference>
<evidence type="ECO:0000256" key="3">
    <source>
        <dbReference type="ARBA" id="ARBA00022692"/>
    </source>
</evidence>
<feature type="compositionally biased region" description="Polar residues" evidence="10">
    <location>
        <begin position="984"/>
        <end position="1011"/>
    </location>
</feature>
<dbReference type="InterPro" id="IPR046342">
    <property type="entry name" value="CBS_dom_sf"/>
</dbReference>
<evidence type="ECO:0000256" key="10">
    <source>
        <dbReference type="SAM" id="MobiDB-lite"/>
    </source>
</evidence>
<dbReference type="GO" id="GO:1905941">
    <property type="term" value="P:positive regulation of gonad development"/>
    <property type="evidence" value="ECO:0007669"/>
    <property type="project" value="UniProtKB-ARBA"/>
</dbReference>
<evidence type="ECO:0000256" key="8">
    <source>
        <dbReference type="PROSITE-ProRule" id="PRU00703"/>
    </source>
</evidence>
<feature type="region of interest" description="Disordered" evidence="10">
    <location>
        <begin position="984"/>
        <end position="1015"/>
    </location>
</feature>
<keyword evidence="5 9" id="KW-1133">Transmembrane helix</keyword>
<feature type="transmembrane region" description="Helical" evidence="11">
    <location>
        <begin position="287"/>
        <end position="314"/>
    </location>
</feature>
<dbReference type="OMA" id="VRKRGNY"/>
<evidence type="ECO:0000256" key="4">
    <source>
        <dbReference type="ARBA" id="ARBA00022737"/>
    </source>
</evidence>
<keyword evidence="7 9" id="KW-0472">Membrane</keyword>
<sequence length="1029" mass="116426">MVYKRVFCRTKIINEVNSFKANDDIVPISSLLFKRLSKNLEKTENIECQRYCAYPIACHNVDLKYPSKYVRLSSSSLRRLLIFALFIIYHLVSVCAIPTSISYQLQQQQQQNYRQTSNHTSTVNNVIQSSKQNDLYPKQNRSFRQTQNLEENVNSRLIVGFKLEGDEKSIISSDEQYTVKANAHVTILMFGTDFSTLTHFTIAFSNEEPDGENSLCHVRAQTVAKATVVSKHMAQATISLAKEPDGLPYYLCYSLPNSNVRNMVFQYASQPGEPWFQIIAEAPFVPVWVQIILIILLLTMSGLFSGLNLGLMALDKNELQVIERCGTEQEKFWSRTIAPVRKRGNYLLCTLLLGNVLVNSTLTIFMDDLTSGIFAVISSTLAIVIFGEIIPQALCSRHGLAVGAKTIYITYLFMGITFPLSYPISLILDKILGEEIGNVYDRERLMEYIRVTKDYNRLEADEMNIISGALKFKNIRVVDVMTPMDDVFMLPYDTALSFDTLTLINNSGYSRIPVFENERDNVVGILHVKDLSLIDTDHNLPLKVVLDFYSHPLFSVFEDVTLDVMLDEFKKGKSHMALVRRVIDNGITDPFYELLGVVTLEDIIEELIQAEINDETDVISDNRRKQKRKEVAGRSNKLDFIQKGFKNMPGVRQLESKERIHISPQLALAAFRFLASSVEPFRQDYLTEEVLKLLMSQNVYFEAKGEARKSNINDMSKDNVLYVRDKPADYFIMILEGRARVIATREGQEYDAGTFCCFGINALINSTNAPCVSFDNSKSESKASSTDEKSKQNSPKASLSPVNLVDTCNNNLTTNQAKPLTVPYVPDFTLFCMERTVYMKITHTLYTTAITTTELEKERIRLNKSESVNTFGNESSDVTSDLKELIPKDRKKSQFTIDKQKLRKISMSTNLPESSLSHLETFTKDIVDDKLGENVSKINIPESLPLSRPVSNESILKRSDAVDLLSDDTLDVSNSDQIRMKSLSNDNNIEQINSNRKPNNGSLSQKATNSDTEGKLADIDDQDETIKLI</sequence>
<keyword evidence="4" id="KW-0677">Repeat</keyword>
<feature type="transmembrane region" description="Helical" evidence="11">
    <location>
        <begin position="372"/>
        <end position="390"/>
    </location>
</feature>
<feature type="domain" description="CNNM transmembrane" evidence="13">
    <location>
        <begin position="283"/>
        <end position="462"/>
    </location>
</feature>
<feature type="transmembrane region" description="Helical" evidence="11">
    <location>
        <begin position="80"/>
        <end position="101"/>
    </location>
</feature>
<feature type="transmembrane region" description="Helical" evidence="11">
    <location>
        <begin position="402"/>
        <end position="422"/>
    </location>
</feature>
<evidence type="ECO:0000259" key="12">
    <source>
        <dbReference type="PROSITE" id="PS51371"/>
    </source>
</evidence>
<evidence type="ECO:0008006" key="16">
    <source>
        <dbReference type="Google" id="ProtNLM"/>
    </source>
</evidence>
<feature type="transmembrane region" description="Helical" evidence="11">
    <location>
        <begin position="345"/>
        <end position="366"/>
    </location>
</feature>
<dbReference type="PANTHER" id="PTHR12064">
    <property type="entry name" value="METAL TRANSPORTER CNNM"/>
    <property type="match status" value="1"/>
</dbReference>
<dbReference type="PROSITE" id="PS51371">
    <property type="entry name" value="CBS"/>
    <property type="match status" value="2"/>
</dbReference>
<keyword evidence="15" id="KW-1185">Reference proteome</keyword>
<evidence type="ECO:0000259" key="13">
    <source>
        <dbReference type="PROSITE" id="PS51846"/>
    </source>
</evidence>
<evidence type="ECO:0000256" key="2">
    <source>
        <dbReference type="ARBA" id="ARBA00010484"/>
    </source>
</evidence>
<keyword evidence="6 8" id="KW-0129">CBS domain</keyword>
<dbReference type="InterPro" id="IPR002550">
    <property type="entry name" value="CNNM"/>
</dbReference>
<protein>
    <recommendedName>
        <fullName evidence="16">Metal transporter CNNM2</fullName>
    </recommendedName>
</protein>
<dbReference type="Pfam" id="PF25562">
    <property type="entry name" value="CNBH_CNNM2_C"/>
    <property type="match status" value="1"/>
</dbReference>
<dbReference type="GO" id="GO:0015693">
    <property type="term" value="P:magnesium ion transport"/>
    <property type="evidence" value="ECO:0007669"/>
    <property type="project" value="UniProtKB-ARBA"/>
</dbReference>
<dbReference type="CDD" id="cd04590">
    <property type="entry name" value="CBS_pair_CorC_HlyC_assoc"/>
    <property type="match status" value="1"/>
</dbReference>
<dbReference type="GO" id="GO:0022857">
    <property type="term" value="F:transmembrane transporter activity"/>
    <property type="evidence" value="ECO:0007669"/>
    <property type="project" value="TreeGrafter"/>
</dbReference>
<comment type="caution">
    <text evidence="14">The sequence shown here is derived from an EMBL/GenBank/DDBJ whole genome shotgun (WGS) entry which is preliminary data.</text>
</comment>
<evidence type="ECO:0000256" key="1">
    <source>
        <dbReference type="ARBA" id="ARBA00004554"/>
    </source>
</evidence>
<dbReference type="PROSITE" id="PS51846">
    <property type="entry name" value="CNNM"/>
    <property type="match status" value="1"/>
</dbReference>
<dbReference type="SUPFAM" id="SSF54631">
    <property type="entry name" value="CBS-domain pair"/>
    <property type="match status" value="1"/>
</dbReference>
<accession>A0A9Q0MA08</accession>
<dbReference type="InterPro" id="IPR045095">
    <property type="entry name" value="ACDP"/>
</dbReference>
<name>A0A9Q0MA08_BLOTA</name>
<reference evidence="14" key="1">
    <citation type="submission" date="2022-12" db="EMBL/GenBank/DDBJ databases">
        <title>Genome assemblies of Blomia tropicalis.</title>
        <authorList>
            <person name="Cui Y."/>
        </authorList>
    </citation>
    <scope>NUCLEOTIDE SEQUENCE</scope>
    <source>
        <tissue evidence="14">Adult mites</tissue>
    </source>
</reference>
<evidence type="ECO:0000256" key="5">
    <source>
        <dbReference type="ARBA" id="ARBA00022989"/>
    </source>
</evidence>
<feature type="domain" description="CBS" evidence="12">
    <location>
        <begin position="549"/>
        <end position="615"/>
    </location>
</feature>
<dbReference type="GO" id="GO:0010960">
    <property type="term" value="P:magnesium ion homeostasis"/>
    <property type="evidence" value="ECO:0007669"/>
    <property type="project" value="InterPro"/>
</dbReference>
<feature type="compositionally biased region" description="Basic and acidic residues" evidence="10">
    <location>
        <begin position="777"/>
        <end position="791"/>
    </location>
</feature>
<dbReference type="Pfam" id="PF00571">
    <property type="entry name" value="CBS"/>
    <property type="match status" value="1"/>
</dbReference>
<feature type="region of interest" description="Disordered" evidence="10">
    <location>
        <begin position="775"/>
        <end position="801"/>
    </location>
</feature>
<dbReference type="GO" id="GO:0040018">
    <property type="term" value="P:positive regulation of multicellular organism growth"/>
    <property type="evidence" value="ECO:0007669"/>
    <property type="project" value="UniProtKB-ARBA"/>
</dbReference>
<evidence type="ECO:0000256" key="11">
    <source>
        <dbReference type="SAM" id="Phobius"/>
    </source>
</evidence>
<dbReference type="FunFam" id="3.10.580.10:FF:000006">
    <property type="entry name" value="DUF21 and CBS domain protein"/>
    <property type="match status" value="1"/>
</dbReference>
<evidence type="ECO:0000313" key="14">
    <source>
        <dbReference type="EMBL" id="KAJ6222000.1"/>
    </source>
</evidence>
<dbReference type="Pfam" id="PF01595">
    <property type="entry name" value="CNNM"/>
    <property type="match status" value="1"/>
</dbReference>
<dbReference type="GO" id="GO:0016323">
    <property type="term" value="C:basolateral plasma membrane"/>
    <property type="evidence" value="ECO:0007669"/>
    <property type="project" value="UniProtKB-SubCell"/>
</dbReference>
<dbReference type="AlphaFoldDB" id="A0A9Q0MA08"/>
<evidence type="ECO:0000256" key="6">
    <source>
        <dbReference type="ARBA" id="ARBA00023122"/>
    </source>
</evidence>
<evidence type="ECO:0000313" key="15">
    <source>
        <dbReference type="Proteomes" id="UP001142055"/>
    </source>
</evidence>
<dbReference type="InterPro" id="IPR000644">
    <property type="entry name" value="CBS_dom"/>
</dbReference>
<evidence type="ECO:0000256" key="7">
    <source>
        <dbReference type="ARBA" id="ARBA00023136"/>
    </source>
</evidence>
<feature type="domain" description="CBS" evidence="12">
    <location>
        <begin position="481"/>
        <end position="542"/>
    </location>
</feature>
<dbReference type="EMBL" id="JAPWDV010000001">
    <property type="protein sequence ID" value="KAJ6222000.1"/>
    <property type="molecule type" value="Genomic_DNA"/>
</dbReference>
<feature type="compositionally biased region" description="Polar residues" evidence="10">
    <location>
        <begin position="792"/>
        <end position="801"/>
    </location>
</feature>
<dbReference type="Proteomes" id="UP001142055">
    <property type="component" value="Chromosome 1"/>
</dbReference>
<keyword evidence="3 9" id="KW-0812">Transmembrane</keyword>
<dbReference type="GO" id="GO:0008340">
    <property type="term" value="P:determination of adult lifespan"/>
    <property type="evidence" value="ECO:0007669"/>
    <property type="project" value="UniProtKB-ARBA"/>
</dbReference>